<organism evidence="2 3">
    <name type="scientific">Tenebrio molitor</name>
    <name type="common">Yellow mealworm beetle</name>
    <dbReference type="NCBI Taxonomy" id="7067"/>
    <lineage>
        <taxon>Eukaryota</taxon>
        <taxon>Metazoa</taxon>
        <taxon>Ecdysozoa</taxon>
        <taxon>Arthropoda</taxon>
        <taxon>Hexapoda</taxon>
        <taxon>Insecta</taxon>
        <taxon>Pterygota</taxon>
        <taxon>Neoptera</taxon>
        <taxon>Endopterygota</taxon>
        <taxon>Coleoptera</taxon>
        <taxon>Polyphaga</taxon>
        <taxon>Cucujiformia</taxon>
        <taxon>Tenebrionidae</taxon>
        <taxon>Tenebrio</taxon>
    </lineage>
</organism>
<name>A0A8J6HVG0_TENMO</name>
<evidence type="ECO:0000313" key="2">
    <source>
        <dbReference type="EMBL" id="KAH0821475.1"/>
    </source>
</evidence>
<evidence type="ECO:0000256" key="1">
    <source>
        <dbReference type="SAM" id="MobiDB-lite"/>
    </source>
</evidence>
<reference evidence="2" key="1">
    <citation type="journal article" date="2020" name="J Insects Food Feed">
        <title>The yellow mealworm (Tenebrio molitor) genome: a resource for the emerging insects as food and feed industry.</title>
        <authorList>
            <person name="Eriksson T."/>
            <person name="Andere A."/>
            <person name="Kelstrup H."/>
            <person name="Emery V."/>
            <person name="Picard C."/>
        </authorList>
    </citation>
    <scope>NUCLEOTIDE SEQUENCE</scope>
    <source>
        <strain evidence="2">Stoneville</strain>
        <tissue evidence="2">Whole head</tissue>
    </source>
</reference>
<dbReference type="EMBL" id="JABDTM020007667">
    <property type="protein sequence ID" value="KAH0821475.1"/>
    <property type="molecule type" value="Genomic_DNA"/>
</dbReference>
<proteinExistence type="predicted"/>
<feature type="region of interest" description="Disordered" evidence="1">
    <location>
        <begin position="36"/>
        <end position="118"/>
    </location>
</feature>
<dbReference type="AlphaFoldDB" id="A0A8J6HVG0"/>
<keyword evidence="3" id="KW-1185">Reference proteome</keyword>
<feature type="compositionally biased region" description="Polar residues" evidence="1">
    <location>
        <begin position="53"/>
        <end position="66"/>
    </location>
</feature>
<dbReference type="Proteomes" id="UP000719412">
    <property type="component" value="Unassembled WGS sequence"/>
</dbReference>
<evidence type="ECO:0000313" key="3">
    <source>
        <dbReference type="Proteomes" id="UP000719412"/>
    </source>
</evidence>
<feature type="compositionally biased region" description="Polar residues" evidence="1">
    <location>
        <begin position="76"/>
        <end position="88"/>
    </location>
</feature>
<protein>
    <submittedName>
        <fullName evidence="2">Uncharacterized protein</fullName>
    </submittedName>
</protein>
<reference evidence="2" key="2">
    <citation type="submission" date="2021-08" db="EMBL/GenBank/DDBJ databases">
        <authorList>
            <person name="Eriksson T."/>
        </authorList>
    </citation>
    <scope>NUCLEOTIDE SEQUENCE</scope>
    <source>
        <strain evidence="2">Stoneville</strain>
        <tissue evidence="2">Whole head</tissue>
    </source>
</reference>
<accession>A0A8J6HVG0</accession>
<sequence>MDELSVNKWRQRAEDEPVELSHLTSCLMQHAGLQYGQGAATSHQSPPFAHADITQTNGGNTTSSLRQFRKKDGPEKSSTTDLNTSIENSHIARVAPHSHYPARPNDYYRYQHQYPDYK</sequence>
<gene>
    <name evidence="2" type="ORF">GEV33_001316</name>
</gene>
<comment type="caution">
    <text evidence="2">The sequence shown here is derived from an EMBL/GenBank/DDBJ whole genome shotgun (WGS) entry which is preliminary data.</text>
</comment>